<evidence type="ECO:0000313" key="3">
    <source>
        <dbReference type="Proteomes" id="UP000019593"/>
    </source>
</evidence>
<dbReference type="HOGENOM" id="CLU_120007_1_0_5"/>
<dbReference type="eggNOG" id="ENOG50332XR">
    <property type="taxonomic scope" value="Bacteria"/>
</dbReference>
<keyword evidence="3" id="KW-1185">Reference proteome</keyword>
<dbReference type="KEGG" id="red:roselon_02529"/>
<protein>
    <submittedName>
        <fullName evidence="2">Uncharacterized protein</fullName>
    </submittedName>
</protein>
<organism evidence="2 3">
    <name type="scientific">Roseicyclus elongatus DSM 19469</name>
    <dbReference type="NCBI Taxonomy" id="1294273"/>
    <lineage>
        <taxon>Bacteria</taxon>
        <taxon>Pseudomonadati</taxon>
        <taxon>Pseudomonadota</taxon>
        <taxon>Alphaproteobacteria</taxon>
        <taxon>Rhodobacterales</taxon>
        <taxon>Roseobacteraceae</taxon>
        <taxon>Roseicyclus</taxon>
    </lineage>
</organism>
<accession>W8RUD6</accession>
<dbReference type="EMBL" id="CP004372">
    <property type="protein sequence ID" value="AHM04848.1"/>
    <property type="molecule type" value="Genomic_DNA"/>
</dbReference>
<dbReference type="AlphaFoldDB" id="W8RUD6"/>
<reference evidence="2 3" key="1">
    <citation type="submission" date="2013-03" db="EMBL/GenBank/DDBJ databases">
        <authorList>
            <person name="Fiebig A."/>
            <person name="Goeker M."/>
            <person name="Klenk H.-P.P."/>
        </authorList>
    </citation>
    <scope>NUCLEOTIDE SEQUENCE [LARGE SCALE GENOMIC DNA]</scope>
    <source>
        <strain evidence="3">DSM 19469</strain>
    </source>
</reference>
<evidence type="ECO:0000256" key="1">
    <source>
        <dbReference type="SAM" id="SignalP"/>
    </source>
</evidence>
<keyword evidence="1" id="KW-0732">Signal</keyword>
<feature type="signal peptide" evidence="1">
    <location>
        <begin position="1"/>
        <end position="23"/>
    </location>
</feature>
<name>W8RUD6_9RHOB</name>
<dbReference type="STRING" id="1294273.roselon_02529"/>
<gene>
    <name evidence="2" type="ORF">roselon_02529</name>
</gene>
<dbReference type="Proteomes" id="UP000019593">
    <property type="component" value="Chromosome"/>
</dbReference>
<dbReference type="OrthoDB" id="8444059at2"/>
<proteinExistence type="predicted"/>
<dbReference type="RefSeq" id="WP_025312587.1">
    <property type="nucleotide sequence ID" value="NZ_CP004372.1"/>
</dbReference>
<sequence length="176" mass="19085">MSPSFKPALATCIALALTAPAPAQDLATYTAANEAAIAAWEAMPITIPTALFIQQEAPAYGYFDPRETSIFQPGEPLIVYAEPMGFGWQRNDNGTFALDVEVDLVLRNPAGDILIRQDGFGRYTVTTRRQNREFFLSLLLNLDGVPQGEYVLDYVVHDMVDGGAATISLPFIIAAG</sequence>
<feature type="chain" id="PRO_5004912738" evidence="1">
    <location>
        <begin position="24"/>
        <end position="176"/>
    </location>
</feature>
<evidence type="ECO:0000313" key="2">
    <source>
        <dbReference type="EMBL" id="AHM04848.1"/>
    </source>
</evidence>